<dbReference type="Pfam" id="PF00532">
    <property type="entry name" value="Peripla_BP_1"/>
    <property type="match status" value="1"/>
</dbReference>
<evidence type="ECO:0000256" key="3">
    <source>
        <dbReference type="ARBA" id="ARBA00023163"/>
    </source>
</evidence>
<dbReference type="SUPFAM" id="SSF53822">
    <property type="entry name" value="Periplasmic binding protein-like I"/>
    <property type="match status" value="1"/>
</dbReference>
<dbReference type="InterPro" id="IPR001761">
    <property type="entry name" value="Peripla_BP/Lac1_sug-bd_dom"/>
</dbReference>
<dbReference type="GO" id="GO:0003677">
    <property type="term" value="F:DNA binding"/>
    <property type="evidence" value="ECO:0007669"/>
    <property type="project" value="UniProtKB-KW"/>
</dbReference>
<keyword evidence="6" id="KW-1185">Reference proteome</keyword>
<dbReference type="EMBL" id="JAVRHU010000001">
    <property type="protein sequence ID" value="MDT0621007.1"/>
    <property type="molecule type" value="Genomic_DNA"/>
</dbReference>
<name>A0ABU3BFS3_9FLAO</name>
<evidence type="ECO:0000256" key="2">
    <source>
        <dbReference type="ARBA" id="ARBA00023125"/>
    </source>
</evidence>
<dbReference type="Pfam" id="PF00356">
    <property type="entry name" value="LacI"/>
    <property type="match status" value="1"/>
</dbReference>
<evidence type="ECO:0000313" key="5">
    <source>
        <dbReference type="EMBL" id="MDT0621007.1"/>
    </source>
</evidence>
<dbReference type="RefSeq" id="WP_311384639.1">
    <property type="nucleotide sequence ID" value="NZ_JAVRHU010000001.1"/>
</dbReference>
<dbReference type="InterPro" id="IPR028082">
    <property type="entry name" value="Peripla_BP_I"/>
</dbReference>
<dbReference type="InterPro" id="IPR000843">
    <property type="entry name" value="HTH_LacI"/>
</dbReference>
<evidence type="ECO:0000313" key="6">
    <source>
        <dbReference type="Proteomes" id="UP001250662"/>
    </source>
</evidence>
<dbReference type="SMART" id="SM00354">
    <property type="entry name" value="HTH_LACI"/>
    <property type="match status" value="1"/>
</dbReference>
<evidence type="ECO:0000256" key="1">
    <source>
        <dbReference type="ARBA" id="ARBA00023015"/>
    </source>
</evidence>
<keyword evidence="2 5" id="KW-0238">DNA-binding</keyword>
<dbReference type="PANTHER" id="PTHR30146">
    <property type="entry name" value="LACI-RELATED TRANSCRIPTIONAL REPRESSOR"/>
    <property type="match status" value="1"/>
</dbReference>
<evidence type="ECO:0000259" key="4">
    <source>
        <dbReference type="PROSITE" id="PS50932"/>
    </source>
</evidence>
<dbReference type="Gene3D" id="3.40.50.2300">
    <property type="match status" value="2"/>
</dbReference>
<keyword evidence="1" id="KW-0805">Transcription regulation</keyword>
<dbReference type="Proteomes" id="UP001250662">
    <property type="component" value="Unassembled WGS sequence"/>
</dbReference>
<dbReference type="Gene3D" id="1.10.260.40">
    <property type="entry name" value="lambda repressor-like DNA-binding domains"/>
    <property type="match status" value="1"/>
</dbReference>
<dbReference type="PANTHER" id="PTHR30146:SF109">
    <property type="entry name" value="HTH-TYPE TRANSCRIPTIONAL REGULATOR GALS"/>
    <property type="match status" value="1"/>
</dbReference>
<protein>
    <submittedName>
        <fullName evidence="5">LacI family DNA-binding transcriptional regulator</fullName>
    </submittedName>
</protein>
<dbReference type="SUPFAM" id="SSF47413">
    <property type="entry name" value="lambda repressor-like DNA-binding domains"/>
    <property type="match status" value="1"/>
</dbReference>
<reference evidence="5 6" key="1">
    <citation type="submission" date="2023-09" db="EMBL/GenBank/DDBJ databases">
        <authorList>
            <person name="Rey-Velasco X."/>
        </authorList>
    </citation>
    <scope>NUCLEOTIDE SEQUENCE [LARGE SCALE GENOMIC DNA]</scope>
    <source>
        <strain evidence="5 6">P007</strain>
    </source>
</reference>
<dbReference type="PROSITE" id="PS50932">
    <property type="entry name" value="HTH_LACI_2"/>
    <property type="match status" value="1"/>
</dbReference>
<accession>A0ABU3BFS3</accession>
<proteinExistence type="predicted"/>
<dbReference type="InterPro" id="IPR010982">
    <property type="entry name" value="Lambda_DNA-bd_dom_sf"/>
</dbReference>
<feature type="domain" description="HTH lacI-type" evidence="4">
    <location>
        <begin position="4"/>
        <end position="58"/>
    </location>
</feature>
<sequence length="341" mass="38425">MSRTTLQQIAISLDISVTTVSKALRSYPDVSKETIARVKEEAKRLNYKPNAFAVNLRTQESKTIGLVIPEIVHQFFSSVVKGVIEEAEKHGYVVIILQTDQKMQIEKKRIEFLIEKQVDGILLALADETISYDHLYEVKSLDLPLVMFDKIAKLVECSKVIIDDKKAGYMATKHLIDTGCKNIAHFRGPMMSQNSIDRFLGYKKALAEHNIVFKESNVYSCLKMSFEEGQENGKKMIEKNNGIDGVFVNTDLVAVGLITQLKKMGIKVPEEISVIGFSNWFLSSITTPSLTTISQPSFSMGQLIFKLLLSEIKNRKNNIPVEFETVIMPTELIVRESTLAR</sequence>
<dbReference type="CDD" id="cd06267">
    <property type="entry name" value="PBP1_LacI_sugar_binding-like"/>
    <property type="match status" value="1"/>
</dbReference>
<comment type="caution">
    <text evidence="5">The sequence shown here is derived from an EMBL/GenBank/DDBJ whole genome shotgun (WGS) entry which is preliminary data.</text>
</comment>
<dbReference type="CDD" id="cd01392">
    <property type="entry name" value="HTH_LacI"/>
    <property type="match status" value="1"/>
</dbReference>
<gene>
    <name evidence="5" type="ORF">RM520_05190</name>
</gene>
<organism evidence="5 6">
    <name type="scientific">Croceitalea vernalis</name>
    <dbReference type="NCBI Taxonomy" id="3075599"/>
    <lineage>
        <taxon>Bacteria</taxon>
        <taxon>Pseudomonadati</taxon>
        <taxon>Bacteroidota</taxon>
        <taxon>Flavobacteriia</taxon>
        <taxon>Flavobacteriales</taxon>
        <taxon>Flavobacteriaceae</taxon>
        <taxon>Croceitalea</taxon>
    </lineage>
</organism>
<keyword evidence="3" id="KW-0804">Transcription</keyword>